<protein>
    <recommendedName>
        <fullName evidence="4">C2H2-type domain-containing protein</fullName>
    </recommendedName>
</protein>
<feature type="transmembrane region" description="Helical" evidence="1">
    <location>
        <begin position="164"/>
        <end position="188"/>
    </location>
</feature>
<keyword evidence="1" id="KW-1133">Transmembrane helix</keyword>
<reference evidence="2 3" key="1">
    <citation type="submission" date="2023-03" db="EMBL/GenBank/DDBJ databases">
        <title>High-quality genome of Scylla paramamosain provides insights in environmental adaptation.</title>
        <authorList>
            <person name="Zhang L."/>
        </authorList>
    </citation>
    <scope>NUCLEOTIDE SEQUENCE [LARGE SCALE GENOMIC DNA]</scope>
    <source>
        <strain evidence="2">LZ_2023a</strain>
        <tissue evidence="2">Muscle</tissue>
    </source>
</reference>
<proteinExistence type="predicted"/>
<dbReference type="EMBL" id="JARAKH010000014">
    <property type="protein sequence ID" value="KAK8397324.1"/>
    <property type="molecule type" value="Genomic_DNA"/>
</dbReference>
<organism evidence="2 3">
    <name type="scientific">Scylla paramamosain</name>
    <name type="common">Mud crab</name>
    <dbReference type="NCBI Taxonomy" id="85552"/>
    <lineage>
        <taxon>Eukaryota</taxon>
        <taxon>Metazoa</taxon>
        <taxon>Ecdysozoa</taxon>
        <taxon>Arthropoda</taxon>
        <taxon>Crustacea</taxon>
        <taxon>Multicrustacea</taxon>
        <taxon>Malacostraca</taxon>
        <taxon>Eumalacostraca</taxon>
        <taxon>Eucarida</taxon>
        <taxon>Decapoda</taxon>
        <taxon>Pleocyemata</taxon>
        <taxon>Brachyura</taxon>
        <taxon>Eubrachyura</taxon>
        <taxon>Portunoidea</taxon>
        <taxon>Portunidae</taxon>
        <taxon>Portuninae</taxon>
        <taxon>Scylla</taxon>
    </lineage>
</organism>
<dbReference type="Proteomes" id="UP001487740">
    <property type="component" value="Unassembled WGS sequence"/>
</dbReference>
<name>A0AAW0UB47_SCYPA</name>
<dbReference type="AlphaFoldDB" id="A0AAW0UB47"/>
<keyword evidence="1" id="KW-0812">Transmembrane</keyword>
<evidence type="ECO:0008006" key="4">
    <source>
        <dbReference type="Google" id="ProtNLM"/>
    </source>
</evidence>
<sequence length="189" mass="21080">MDGAPLPRMRPGGNLICYSCKLDFRKKDYEKDHPCLGHHGNSNVSEDYAVSCGPNDTFCRVERTEVNGVLTVLRRECTDTCHMSCRLRGFGINNEVCEFCCKYDKCNHMYPTDAELRKLATKCDYCGSVMRAPPSRTVITAKASKTVVAASSVVLLAFRSLHRGFSSLCVVFVSLLWSCLCVSVCLLVW</sequence>
<evidence type="ECO:0000256" key="1">
    <source>
        <dbReference type="SAM" id="Phobius"/>
    </source>
</evidence>
<dbReference type="CDD" id="cd00117">
    <property type="entry name" value="TFP"/>
    <property type="match status" value="1"/>
</dbReference>
<gene>
    <name evidence="2" type="ORF">O3P69_004787</name>
</gene>
<keyword evidence="3" id="KW-1185">Reference proteome</keyword>
<comment type="caution">
    <text evidence="2">The sequence shown here is derived from an EMBL/GenBank/DDBJ whole genome shotgun (WGS) entry which is preliminary data.</text>
</comment>
<keyword evidence="1" id="KW-0472">Membrane</keyword>
<accession>A0AAW0UB47</accession>
<evidence type="ECO:0000313" key="3">
    <source>
        <dbReference type="Proteomes" id="UP001487740"/>
    </source>
</evidence>
<evidence type="ECO:0000313" key="2">
    <source>
        <dbReference type="EMBL" id="KAK8397324.1"/>
    </source>
</evidence>